<dbReference type="EMBL" id="LBBL01000455">
    <property type="protein sequence ID" value="KKF92327.1"/>
    <property type="molecule type" value="Genomic_DNA"/>
</dbReference>
<evidence type="ECO:0000256" key="6">
    <source>
        <dbReference type="ARBA" id="ARBA00022989"/>
    </source>
</evidence>
<evidence type="ECO:0000256" key="9">
    <source>
        <dbReference type="RuleBase" id="RU363100"/>
    </source>
</evidence>
<evidence type="ECO:0000256" key="7">
    <source>
        <dbReference type="ARBA" id="ARBA00023128"/>
    </source>
</evidence>
<comment type="caution">
    <text evidence="9">Lacks conserved residue(s) required for the propagation of feature annotation.</text>
</comment>
<evidence type="ECO:0000256" key="4">
    <source>
        <dbReference type="ARBA" id="ARBA00022692"/>
    </source>
</evidence>
<dbReference type="Pfam" id="PF03650">
    <property type="entry name" value="MPC"/>
    <property type="match status" value="1"/>
</dbReference>
<comment type="subcellular location">
    <subcellularLocation>
        <location evidence="1 9">Mitochondrion inner membrane</location>
        <topology evidence="1 9">Multi-pass membrane protein</topology>
    </subcellularLocation>
</comment>
<name>A0A0F8CNM6_CERFI</name>
<evidence type="ECO:0000256" key="8">
    <source>
        <dbReference type="ARBA" id="ARBA00023136"/>
    </source>
</evidence>
<dbReference type="Proteomes" id="UP000034841">
    <property type="component" value="Unassembled WGS sequence"/>
</dbReference>
<proteinExistence type="inferred from homology"/>
<organism evidence="10 11">
    <name type="scientific">Ceratocystis fimbriata f. sp. platani</name>
    <dbReference type="NCBI Taxonomy" id="88771"/>
    <lineage>
        <taxon>Eukaryota</taxon>
        <taxon>Fungi</taxon>
        <taxon>Dikarya</taxon>
        <taxon>Ascomycota</taxon>
        <taxon>Pezizomycotina</taxon>
        <taxon>Sordariomycetes</taxon>
        <taxon>Hypocreomycetidae</taxon>
        <taxon>Microascales</taxon>
        <taxon>Ceratocystidaceae</taxon>
        <taxon>Ceratocystis</taxon>
    </lineage>
</organism>
<dbReference type="OrthoDB" id="869189at2759"/>
<dbReference type="AlphaFoldDB" id="A0A0F8CNM6"/>
<keyword evidence="4 9" id="KW-0812">Transmembrane</keyword>
<keyword evidence="7 9" id="KW-0496">Mitochondrion</keyword>
<comment type="similarity">
    <text evidence="2 9">Belongs to the mitochondrial pyruvate carrier (MPC) (TC 2.A.105) family.</text>
</comment>
<evidence type="ECO:0000313" key="11">
    <source>
        <dbReference type="Proteomes" id="UP000034841"/>
    </source>
</evidence>
<gene>
    <name evidence="10" type="ORF">CFO_g5316</name>
</gene>
<keyword evidence="8 9" id="KW-0472">Membrane</keyword>
<keyword evidence="11" id="KW-1185">Reference proteome</keyword>
<sequence>MSFTTAARSAFRASTARPTTTIAGSAFRPTAHRATMSSFSHQAAQKAFKRVFQQEARRFQSTAAEQPAQSWFKRMWDSPVGLKTVHFWAPVMKWSLVLAGISDFARPVENISATQQFALMCTGVIWTRWCFIIKPRNMLLAAVNFFVGLVAIIQLGRIAMWQQSQKDKKIEEAEAVPVKA</sequence>
<protein>
    <recommendedName>
        <fullName evidence="9">Mitochondrial pyruvate carrier</fullName>
    </recommendedName>
</protein>
<dbReference type="GO" id="GO:0006850">
    <property type="term" value="P:pyruvate import into mitochondria"/>
    <property type="evidence" value="ECO:0007669"/>
    <property type="project" value="InterPro"/>
</dbReference>
<comment type="caution">
    <text evidence="10">The sequence shown here is derived from an EMBL/GenBank/DDBJ whole genome shotgun (WGS) entry which is preliminary data.</text>
</comment>
<reference evidence="10 11" key="1">
    <citation type="submission" date="2015-04" db="EMBL/GenBank/DDBJ databases">
        <title>Genome sequence of Ceratocystis platani, a major pathogen of plane trees.</title>
        <authorList>
            <person name="Belbahri L."/>
        </authorList>
    </citation>
    <scope>NUCLEOTIDE SEQUENCE [LARGE SCALE GENOMIC DNA]</scope>
    <source>
        <strain evidence="10 11">CFO</strain>
    </source>
</reference>
<dbReference type="GO" id="GO:0005743">
    <property type="term" value="C:mitochondrial inner membrane"/>
    <property type="evidence" value="ECO:0007669"/>
    <property type="project" value="UniProtKB-SubCell"/>
</dbReference>
<keyword evidence="6 9" id="KW-1133">Transmembrane helix</keyword>
<accession>A0A0F8CNM6</accession>
<evidence type="ECO:0000256" key="1">
    <source>
        <dbReference type="ARBA" id="ARBA00004448"/>
    </source>
</evidence>
<evidence type="ECO:0000256" key="3">
    <source>
        <dbReference type="ARBA" id="ARBA00022448"/>
    </source>
</evidence>
<evidence type="ECO:0000256" key="5">
    <source>
        <dbReference type="ARBA" id="ARBA00022792"/>
    </source>
</evidence>
<comment type="function">
    <text evidence="9">Mediates the uptake of pyruvate into mitochondria.</text>
</comment>
<feature type="transmembrane region" description="Helical" evidence="9">
    <location>
        <begin position="138"/>
        <end position="160"/>
    </location>
</feature>
<keyword evidence="3 9" id="KW-0813">Transport</keyword>
<dbReference type="PANTHER" id="PTHR14154">
    <property type="entry name" value="UPF0041 BRAIN PROTEIN 44-RELATED"/>
    <property type="match status" value="1"/>
</dbReference>
<evidence type="ECO:0000256" key="2">
    <source>
        <dbReference type="ARBA" id="ARBA00006416"/>
    </source>
</evidence>
<keyword evidence="10" id="KW-0670">Pyruvate</keyword>
<evidence type="ECO:0000313" key="10">
    <source>
        <dbReference type="EMBL" id="KKF92327.1"/>
    </source>
</evidence>
<dbReference type="InterPro" id="IPR005336">
    <property type="entry name" value="MPC"/>
</dbReference>
<keyword evidence="5 9" id="KW-0999">Mitochondrion inner membrane</keyword>